<proteinExistence type="predicted"/>
<sequence length="95" mass="9335">MVAKGAQDDGAASRGSGRSLVMVSLQDIVGRPSEDGAASRGGGRPPEDGTTSRDGGGPLEDGVVGVLVPSNDAIGCMGLCGCSDGSPTFFFVMCG</sequence>
<accession>A0AA35VEQ5</accession>
<organism evidence="2 3">
    <name type="scientific">Lactuca saligna</name>
    <name type="common">Willowleaf lettuce</name>
    <dbReference type="NCBI Taxonomy" id="75948"/>
    <lineage>
        <taxon>Eukaryota</taxon>
        <taxon>Viridiplantae</taxon>
        <taxon>Streptophyta</taxon>
        <taxon>Embryophyta</taxon>
        <taxon>Tracheophyta</taxon>
        <taxon>Spermatophyta</taxon>
        <taxon>Magnoliopsida</taxon>
        <taxon>eudicotyledons</taxon>
        <taxon>Gunneridae</taxon>
        <taxon>Pentapetalae</taxon>
        <taxon>asterids</taxon>
        <taxon>campanulids</taxon>
        <taxon>Asterales</taxon>
        <taxon>Asteraceae</taxon>
        <taxon>Cichorioideae</taxon>
        <taxon>Cichorieae</taxon>
        <taxon>Lactucinae</taxon>
        <taxon>Lactuca</taxon>
    </lineage>
</organism>
<name>A0AA35VEQ5_LACSI</name>
<gene>
    <name evidence="2" type="ORF">LSALG_LOCUS7843</name>
</gene>
<reference evidence="2" key="1">
    <citation type="submission" date="2023-04" db="EMBL/GenBank/DDBJ databases">
        <authorList>
            <person name="Vijverberg K."/>
            <person name="Xiong W."/>
            <person name="Schranz E."/>
        </authorList>
    </citation>
    <scope>NUCLEOTIDE SEQUENCE</scope>
</reference>
<evidence type="ECO:0000313" key="3">
    <source>
        <dbReference type="Proteomes" id="UP001177003"/>
    </source>
</evidence>
<protein>
    <submittedName>
        <fullName evidence="2">Uncharacterized protein</fullName>
    </submittedName>
</protein>
<evidence type="ECO:0000256" key="1">
    <source>
        <dbReference type="SAM" id="MobiDB-lite"/>
    </source>
</evidence>
<keyword evidence="3" id="KW-1185">Reference proteome</keyword>
<feature type="region of interest" description="Disordered" evidence="1">
    <location>
        <begin position="1"/>
        <end position="61"/>
    </location>
</feature>
<dbReference type="Proteomes" id="UP001177003">
    <property type="component" value="Chromosome 1"/>
</dbReference>
<dbReference type="AlphaFoldDB" id="A0AA35VEQ5"/>
<dbReference type="EMBL" id="OX465077">
    <property type="protein sequence ID" value="CAI9267354.1"/>
    <property type="molecule type" value="Genomic_DNA"/>
</dbReference>
<evidence type="ECO:0000313" key="2">
    <source>
        <dbReference type="EMBL" id="CAI9267354.1"/>
    </source>
</evidence>